<reference evidence="4 5" key="1">
    <citation type="submission" date="2018-06" db="EMBL/GenBank/DDBJ databases">
        <title>Genomic Encyclopedia of Archaeal and Bacterial Type Strains, Phase II (KMG-II): from individual species to whole genera.</title>
        <authorList>
            <person name="Goeker M."/>
        </authorList>
    </citation>
    <scope>NUCLEOTIDE SEQUENCE [LARGE SCALE GENOMIC DNA]</scope>
    <source>
        <strain evidence="4 5">DSM 22009</strain>
    </source>
</reference>
<dbReference type="AlphaFoldDB" id="A0A2W7MQ21"/>
<comment type="caution">
    <text evidence="4">The sequence shown here is derived from an EMBL/GenBank/DDBJ whole genome shotgun (WGS) entry which is preliminary data.</text>
</comment>
<dbReference type="GO" id="GO:0000160">
    <property type="term" value="P:phosphorelay signal transduction system"/>
    <property type="evidence" value="ECO:0007669"/>
    <property type="project" value="InterPro"/>
</dbReference>
<dbReference type="InterPro" id="IPR011006">
    <property type="entry name" value="CheY-like_superfamily"/>
</dbReference>
<feature type="modified residue" description="4-aspartylphosphate" evidence="2">
    <location>
        <position position="53"/>
    </location>
</feature>
<dbReference type="InterPro" id="IPR001789">
    <property type="entry name" value="Sig_transdc_resp-reg_receiver"/>
</dbReference>
<dbReference type="PROSITE" id="PS50110">
    <property type="entry name" value="RESPONSE_REGULATORY"/>
    <property type="match status" value="1"/>
</dbReference>
<name>A0A2W7MQ21_9RHOB</name>
<dbReference type="EMBL" id="QKZL01000057">
    <property type="protein sequence ID" value="PZX09958.1"/>
    <property type="molecule type" value="Genomic_DNA"/>
</dbReference>
<sequence>MTRRILIVEDETILMMVVAMAFEDHGFEVVTAPNGRRGLEAARTASIDAIVTDYMMPGLDGLEMLQALREEGVNTPAIMITAIPQDQLGLQGKPPFDRYMTKPYDEEQLVTTVKTMLDG</sequence>
<feature type="domain" description="Response regulatory" evidence="3">
    <location>
        <begin position="4"/>
        <end position="117"/>
    </location>
</feature>
<keyword evidence="5" id="KW-1185">Reference proteome</keyword>
<dbReference type="SUPFAM" id="SSF52172">
    <property type="entry name" value="CheY-like"/>
    <property type="match status" value="1"/>
</dbReference>
<dbReference type="Gene3D" id="3.40.50.2300">
    <property type="match status" value="1"/>
</dbReference>
<organism evidence="4 5">
    <name type="scientific">Palleronia aestuarii</name>
    <dbReference type="NCBI Taxonomy" id="568105"/>
    <lineage>
        <taxon>Bacteria</taxon>
        <taxon>Pseudomonadati</taxon>
        <taxon>Pseudomonadota</taxon>
        <taxon>Alphaproteobacteria</taxon>
        <taxon>Rhodobacterales</taxon>
        <taxon>Roseobacteraceae</taxon>
        <taxon>Palleronia</taxon>
    </lineage>
</organism>
<evidence type="ECO:0000313" key="5">
    <source>
        <dbReference type="Proteomes" id="UP000248916"/>
    </source>
</evidence>
<dbReference type="Pfam" id="PF00072">
    <property type="entry name" value="Response_reg"/>
    <property type="match status" value="1"/>
</dbReference>
<dbReference type="Proteomes" id="UP000248916">
    <property type="component" value="Unassembled WGS sequence"/>
</dbReference>
<proteinExistence type="predicted"/>
<gene>
    <name evidence="4" type="ORF">LX81_04340</name>
</gene>
<evidence type="ECO:0000256" key="1">
    <source>
        <dbReference type="ARBA" id="ARBA00022553"/>
    </source>
</evidence>
<dbReference type="OrthoDB" id="7326651at2"/>
<dbReference type="CDD" id="cd17574">
    <property type="entry name" value="REC_OmpR"/>
    <property type="match status" value="1"/>
</dbReference>
<protein>
    <submittedName>
        <fullName evidence="4">Two-component system OmpR family response regulator/two-component system response regulator HydG</fullName>
    </submittedName>
</protein>
<dbReference type="SMART" id="SM00448">
    <property type="entry name" value="REC"/>
    <property type="match status" value="1"/>
</dbReference>
<dbReference type="RefSeq" id="WP_111539265.1">
    <property type="nucleotide sequence ID" value="NZ_QKZL01000057.1"/>
</dbReference>
<keyword evidence="1 2" id="KW-0597">Phosphoprotein</keyword>
<dbReference type="InterPro" id="IPR050595">
    <property type="entry name" value="Bact_response_regulator"/>
</dbReference>
<evidence type="ECO:0000313" key="4">
    <source>
        <dbReference type="EMBL" id="PZX09958.1"/>
    </source>
</evidence>
<dbReference type="PANTHER" id="PTHR44591">
    <property type="entry name" value="STRESS RESPONSE REGULATOR PROTEIN 1"/>
    <property type="match status" value="1"/>
</dbReference>
<evidence type="ECO:0000256" key="2">
    <source>
        <dbReference type="PROSITE-ProRule" id="PRU00169"/>
    </source>
</evidence>
<evidence type="ECO:0000259" key="3">
    <source>
        <dbReference type="PROSITE" id="PS50110"/>
    </source>
</evidence>
<dbReference type="PANTHER" id="PTHR44591:SF3">
    <property type="entry name" value="RESPONSE REGULATORY DOMAIN-CONTAINING PROTEIN"/>
    <property type="match status" value="1"/>
</dbReference>
<accession>A0A2W7MQ21</accession>